<organism evidence="1 2">
    <name type="scientific">Fragilariopsis cylindrus CCMP1102</name>
    <dbReference type="NCBI Taxonomy" id="635003"/>
    <lineage>
        <taxon>Eukaryota</taxon>
        <taxon>Sar</taxon>
        <taxon>Stramenopiles</taxon>
        <taxon>Ochrophyta</taxon>
        <taxon>Bacillariophyta</taxon>
        <taxon>Bacillariophyceae</taxon>
        <taxon>Bacillariophycidae</taxon>
        <taxon>Bacillariales</taxon>
        <taxon>Bacillariaceae</taxon>
        <taxon>Fragilariopsis</taxon>
    </lineage>
</organism>
<reference evidence="1 2" key="1">
    <citation type="submission" date="2016-09" db="EMBL/GenBank/DDBJ databases">
        <title>Extensive genetic diversity and differential bi-allelic expression allows diatom success in the polar Southern Ocean.</title>
        <authorList>
            <consortium name="DOE Joint Genome Institute"/>
            <person name="Mock T."/>
            <person name="Otillar R.P."/>
            <person name="Strauss J."/>
            <person name="Dupont C."/>
            <person name="Frickenhaus S."/>
            <person name="Maumus F."/>
            <person name="Mcmullan M."/>
            <person name="Sanges R."/>
            <person name="Schmutz J."/>
            <person name="Toseland A."/>
            <person name="Valas R."/>
            <person name="Veluchamy A."/>
            <person name="Ward B.J."/>
            <person name="Allen A."/>
            <person name="Barry K."/>
            <person name="Falciatore A."/>
            <person name="Ferrante M."/>
            <person name="Fortunato A.E."/>
            <person name="Gloeckner G."/>
            <person name="Gruber A."/>
            <person name="Hipkin R."/>
            <person name="Janech M."/>
            <person name="Kroth P."/>
            <person name="Leese F."/>
            <person name="Lindquist E."/>
            <person name="Lyon B.R."/>
            <person name="Martin J."/>
            <person name="Mayer C."/>
            <person name="Parker M."/>
            <person name="Quesneville H."/>
            <person name="Raymond J."/>
            <person name="Uhlig C."/>
            <person name="Valentin K.U."/>
            <person name="Worden A.Z."/>
            <person name="Armbrust E.V."/>
            <person name="Bowler C."/>
            <person name="Green B."/>
            <person name="Moulton V."/>
            <person name="Van Oosterhout C."/>
            <person name="Grigoriev I."/>
        </authorList>
    </citation>
    <scope>NUCLEOTIDE SEQUENCE [LARGE SCALE GENOMIC DNA]</scope>
    <source>
        <strain evidence="1 2">CCMP1102</strain>
    </source>
</reference>
<gene>
    <name evidence="1" type="ORF">FRACYDRAFT_247330</name>
</gene>
<name>A0A1E7EXT0_9STRA</name>
<dbReference type="InParanoid" id="A0A1E7EXT0"/>
<accession>A0A1E7EXT0</accession>
<dbReference type="Proteomes" id="UP000095751">
    <property type="component" value="Unassembled WGS sequence"/>
</dbReference>
<evidence type="ECO:0000313" key="1">
    <source>
        <dbReference type="EMBL" id="OEU10333.1"/>
    </source>
</evidence>
<keyword evidence="2" id="KW-1185">Reference proteome</keyword>
<protein>
    <submittedName>
        <fullName evidence="1">Uncharacterized protein</fullName>
    </submittedName>
</protein>
<sequence>MVDNSNTQPSETPLFTLGIAPYEEFTKPGRHLNFLGDSFKDPVQTSHPCSLIDPRSKCGKSRFEDSDEARTKVCRYITGNNEMNITYHERLYEKNKAVIEDLNKQRSRAAFGGPDESEASKISRKSTYLADDKLWSKNLTLALQYEIDNGEIPNYIPYHLRPKKEFLSAEEILHKFIIGWTINQRIVYHDLREDRLRPMAQWRKDEFSTSGLLSE</sequence>
<dbReference type="AlphaFoldDB" id="A0A1E7EXT0"/>
<evidence type="ECO:0000313" key="2">
    <source>
        <dbReference type="Proteomes" id="UP000095751"/>
    </source>
</evidence>
<dbReference type="EMBL" id="KV784372">
    <property type="protein sequence ID" value="OEU10333.1"/>
    <property type="molecule type" value="Genomic_DNA"/>
</dbReference>
<proteinExistence type="predicted"/>
<dbReference type="KEGG" id="fcy:FRACYDRAFT_247330"/>